<accession>A0A2D2C073</accession>
<reference evidence="1 2" key="1">
    <citation type="submission" date="2017-10" db="EMBL/GenBank/DDBJ databases">
        <title>Complete genome sequence of Paracoccus yeei TT13 isolated from human skin.</title>
        <authorList>
            <person name="Lee K."/>
            <person name="Lim J.Y."/>
            <person name="Hwang I."/>
        </authorList>
    </citation>
    <scope>NUCLEOTIDE SEQUENCE [LARGE SCALE GENOMIC DNA]</scope>
    <source>
        <strain evidence="1 2">TT13</strain>
    </source>
</reference>
<organism evidence="1 2">
    <name type="scientific">Paracoccus yeei</name>
    <dbReference type="NCBI Taxonomy" id="147645"/>
    <lineage>
        <taxon>Bacteria</taxon>
        <taxon>Pseudomonadati</taxon>
        <taxon>Pseudomonadota</taxon>
        <taxon>Alphaproteobacteria</taxon>
        <taxon>Rhodobacterales</taxon>
        <taxon>Paracoccaceae</taxon>
        <taxon>Paracoccus</taxon>
    </lineage>
</organism>
<sequence>MTDGVGLGRGERPNIKTQASEHVLHLVDAQAALAQLGCDLGEIGGADHRHGQGFQNALATRLAIQKTKKR</sequence>
<dbReference type="EMBL" id="CP024422">
    <property type="protein sequence ID" value="ATQ55920.1"/>
    <property type="molecule type" value="Genomic_DNA"/>
</dbReference>
<evidence type="ECO:0000313" key="2">
    <source>
        <dbReference type="Proteomes" id="UP000229314"/>
    </source>
</evidence>
<evidence type="ECO:0000313" key="1">
    <source>
        <dbReference type="EMBL" id="ATQ55920.1"/>
    </source>
</evidence>
<protein>
    <submittedName>
        <fullName evidence="1">Uncharacterized protein</fullName>
    </submittedName>
</protein>
<proteinExistence type="predicted"/>
<dbReference type="AlphaFoldDB" id="A0A2D2C073"/>
<name>A0A2D2C073_9RHOB</name>
<dbReference type="Proteomes" id="UP000229314">
    <property type="component" value="Chromosome"/>
</dbReference>
<gene>
    <name evidence="1" type="ORF">PYTT13_08870</name>
</gene>